<evidence type="ECO:0000313" key="2">
    <source>
        <dbReference type="EMBL" id="RDX85386.1"/>
    </source>
</evidence>
<feature type="compositionally biased region" description="Basic and acidic residues" evidence="1">
    <location>
        <begin position="36"/>
        <end position="50"/>
    </location>
</feature>
<feature type="non-terminal residue" evidence="2">
    <location>
        <position position="1"/>
    </location>
</feature>
<protein>
    <recommendedName>
        <fullName evidence="4">UBN2 domain-containing protein</fullName>
    </recommendedName>
</protein>
<evidence type="ECO:0000313" key="3">
    <source>
        <dbReference type="Proteomes" id="UP000257109"/>
    </source>
</evidence>
<feature type="region of interest" description="Disordered" evidence="1">
    <location>
        <begin position="36"/>
        <end position="61"/>
    </location>
</feature>
<comment type="caution">
    <text evidence="2">The sequence shown here is derived from an EMBL/GenBank/DDBJ whole genome shotgun (WGS) entry which is preliminary data.</text>
</comment>
<dbReference type="EMBL" id="QJKJ01006809">
    <property type="protein sequence ID" value="RDX85386.1"/>
    <property type="molecule type" value="Genomic_DNA"/>
</dbReference>
<evidence type="ECO:0008006" key="4">
    <source>
        <dbReference type="Google" id="ProtNLM"/>
    </source>
</evidence>
<dbReference type="AlphaFoldDB" id="A0A371G470"/>
<name>A0A371G470_MUCPR</name>
<sequence>MLILDEFLGALRVHEVHLFETDKIKDNDLIATKVEDSKHKHRKSNFDNSHESSSGSTNDEVSLMSKRFKRMLKKKGRKKDSSLYLNSGRL</sequence>
<accession>A0A371G470</accession>
<gene>
    <name evidence="2" type="ORF">CR513_33443</name>
</gene>
<evidence type="ECO:0000256" key="1">
    <source>
        <dbReference type="SAM" id="MobiDB-lite"/>
    </source>
</evidence>
<proteinExistence type="predicted"/>
<dbReference type="Proteomes" id="UP000257109">
    <property type="component" value="Unassembled WGS sequence"/>
</dbReference>
<feature type="compositionally biased region" description="Polar residues" evidence="1">
    <location>
        <begin position="51"/>
        <end position="60"/>
    </location>
</feature>
<organism evidence="2 3">
    <name type="scientific">Mucuna pruriens</name>
    <name type="common">Velvet bean</name>
    <name type="synonym">Dolichos pruriens</name>
    <dbReference type="NCBI Taxonomy" id="157652"/>
    <lineage>
        <taxon>Eukaryota</taxon>
        <taxon>Viridiplantae</taxon>
        <taxon>Streptophyta</taxon>
        <taxon>Embryophyta</taxon>
        <taxon>Tracheophyta</taxon>
        <taxon>Spermatophyta</taxon>
        <taxon>Magnoliopsida</taxon>
        <taxon>eudicotyledons</taxon>
        <taxon>Gunneridae</taxon>
        <taxon>Pentapetalae</taxon>
        <taxon>rosids</taxon>
        <taxon>fabids</taxon>
        <taxon>Fabales</taxon>
        <taxon>Fabaceae</taxon>
        <taxon>Papilionoideae</taxon>
        <taxon>50 kb inversion clade</taxon>
        <taxon>NPAAA clade</taxon>
        <taxon>indigoferoid/millettioid clade</taxon>
        <taxon>Phaseoleae</taxon>
        <taxon>Mucuna</taxon>
    </lineage>
</organism>
<reference evidence="2" key="1">
    <citation type="submission" date="2018-05" db="EMBL/GenBank/DDBJ databases">
        <title>Draft genome of Mucuna pruriens seed.</title>
        <authorList>
            <person name="Nnadi N.E."/>
            <person name="Vos R."/>
            <person name="Hasami M.H."/>
            <person name="Devisetty U.K."/>
            <person name="Aguiy J.C."/>
        </authorList>
    </citation>
    <scope>NUCLEOTIDE SEQUENCE [LARGE SCALE GENOMIC DNA]</scope>
    <source>
        <strain evidence="2">JCA_2017</strain>
    </source>
</reference>
<feature type="region of interest" description="Disordered" evidence="1">
    <location>
        <begin position="71"/>
        <end position="90"/>
    </location>
</feature>
<keyword evidence="3" id="KW-1185">Reference proteome</keyword>